<dbReference type="PANTHER" id="PTHR11228">
    <property type="entry name" value="RADICAL SAM DOMAIN PROTEIN"/>
    <property type="match status" value="1"/>
</dbReference>
<dbReference type="InterPro" id="IPR058240">
    <property type="entry name" value="rSAM_sf"/>
</dbReference>
<gene>
    <name evidence="2" type="ORF">DesfrDRAFT_1719</name>
</gene>
<dbReference type="InterPro" id="IPR013785">
    <property type="entry name" value="Aldolase_TIM"/>
</dbReference>
<dbReference type="STRING" id="596151.DesfrDRAFT_1719"/>
<organism evidence="2 3">
    <name type="scientific">Solidesulfovibrio fructosivorans JJ]</name>
    <dbReference type="NCBI Taxonomy" id="596151"/>
    <lineage>
        <taxon>Bacteria</taxon>
        <taxon>Pseudomonadati</taxon>
        <taxon>Thermodesulfobacteriota</taxon>
        <taxon>Desulfovibrionia</taxon>
        <taxon>Desulfovibrionales</taxon>
        <taxon>Desulfovibrionaceae</taxon>
        <taxon>Solidesulfovibrio</taxon>
    </lineage>
</organism>
<sequence>MENLKRRLIDDPRYRCRREACLKRPTVFIALTGHCNLACAYCSTRNVRREHRNMDTALARRIVDQCLANDWPFSFGQTYEPFLHPEVERVIAHVAAGGQLFSCATNGLAIRKSAYDLPMRLLLSYSATPEDFALRGARLSFAAYREKILGFLRHRIRRRVSGTIAVQIADYGIFRDGVDYSKAIGDVDGIVAKTRELAALLGLDDAAAPDFRREDIAARRPLVLFADGETVIQVQPTKIMPNSYDAFVPLESTAAPRGYCDSCHTMLSIQADGTAAFCCCDPTARATAGRITAETDLREFWLGPSMSRIRAAFDAFAPAHPFCTQCLANVSEHIKPLLTVVDPGLVAAILRDQGVTDDLPWFSFPGEAPGAHGQ</sequence>
<dbReference type="InterPro" id="IPR050377">
    <property type="entry name" value="Radical_SAM_PqqE_MftC-like"/>
</dbReference>
<dbReference type="EMBL" id="AECZ01000009">
    <property type="protein sequence ID" value="EFL51558.1"/>
    <property type="molecule type" value="Genomic_DNA"/>
</dbReference>
<reference evidence="2 3" key="1">
    <citation type="submission" date="2010-08" db="EMBL/GenBank/DDBJ databases">
        <title>The draft genome of Desulfovibrio fructosovorans JJ.</title>
        <authorList>
            <consortium name="US DOE Joint Genome Institute (JGI-PGF)"/>
            <person name="Lucas S."/>
            <person name="Copeland A."/>
            <person name="Lapidus A."/>
            <person name="Cheng J.-F."/>
            <person name="Bruce D."/>
            <person name="Goodwin L."/>
            <person name="Pitluck S."/>
            <person name="Land M.L."/>
            <person name="Hauser L."/>
            <person name="Chang Y.-J."/>
            <person name="Jeffries C."/>
            <person name="Wall J.D."/>
            <person name="Stahl D.A."/>
            <person name="Arkin A.P."/>
            <person name="Dehal P."/>
            <person name="Stolyar S.M."/>
            <person name="Hazen T.C."/>
            <person name="Woyke T.J."/>
        </authorList>
    </citation>
    <scope>NUCLEOTIDE SEQUENCE [LARGE SCALE GENOMIC DNA]</scope>
    <source>
        <strain evidence="2 3">JJ</strain>
    </source>
</reference>
<dbReference type="RefSeq" id="WP_005992977.1">
    <property type="nucleotide sequence ID" value="NZ_AECZ01000009.1"/>
</dbReference>
<protein>
    <submittedName>
        <fullName evidence="2">Radical SAM domain protein</fullName>
    </submittedName>
</protein>
<keyword evidence="3" id="KW-1185">Reference proteome</keyword>
<dbReference type="PANTHER" id="PTHR11228:SF7">
    <property type="entry name" value="PQQA PEPTIDE CYCLASE"/>
    <property type="match status" value="1"/>
</dbReference>
<dbReference type="Proteomes" id="UP000006250">
    <property type="component" value="Unassembled WGS sequence"/>
</dbReference>
<dbReference type="InterPro" id="IPR023885">
    <property type="entry name" value="4Fe4S-binding_SPASM_dom"/>
</dbReference>
<dbReference type="eggNOG" id="COG0535">
    <property type="taxonomic scope" value="Bacteria"/>
</dbReference>
<comment type="caution">
    <text evidence="2">The sequence shown here is derived from an EMBL/GenBank/DDBJ whole genome shotgun (WGS) entry which is preliminary data.</text>
</comment>
<evidence type="ECO:0000313" key="3">
    <source>
        <dbReference type="Proteomes" id="UP000006250"/>
    </source>
</evidence>
<dbReference type="Gene3D" id="3.20.20.70">
    <property type="entry name" value="Aldolase class I"/>
    <property type="match status" value="1"/>
</dbReference>
<dbReference type="OrthoDB" id="9808591at2"/>
<evidence type="ECO:0000313" key="2">
    <source>
        <dbReference type="EMBL" id="EFL51558.1"/>
    </source>
</evidence>
<accession>E1JVS0</accession>
<proteinExistence type="predicted"/>
<dbReference type="CDD" id="cd21109">
    <property type="entry name" value="SPASM"/>
    <property type="match status" value="1"/>
</dbReference>
<dbReference type="Pfam" id="PF13186">
    <property type="entry name" value="SPASM"/>
    <property type="match status" value="1"/>
</dbReference>
<name>E1JVS0_SOLFR</name>
<evidence type="ECO:0000259" key="1">
    <source>
        <dbReference type="Pfam" id="PF13186"/>
    </source>
</evidence>
<feature type="domain" description="4Fe4S-binding SPASM" evidence="1">
    <location>
        <begin position="263"/>
        <end position="326"/>
    </location>
</feature>
<dbReference type="SUPFAM" id="SSF102114">
    <property type="entry name" value="Radical SAM enzymes"/>
    <property type="match status" value="1"/>
</dbReference>
<dbReference type="AlphaFoldDB" id="E1JVS0"/>